<accession>A0AAE3TB75</accession>
<protein>
    <submittedName>
        <fullName evidence="1">Uncharacterized protein</fullName>
    </submittedName>
</protein>
<proteinExistence type="predicted"/>
<feature type="non-terminal residue" evidence="1">
    <location>
        <position position="1"/>
    </location>
</feature>
<name>A0AAE3TB75_9RHOB</name>
<gene>
    <name evidence="1" type="ORF">P1J78_25315</name>
</gene>
<dbReference type="RefSeq" id="WP_275570120.1">
    <property type="nucleotide sequence ID" value="NZ_JARGYC010000264.1"/>
</dbReference>
<dbReference type="Proteomes" id="UP001220964">
    <property type="component" value="Unassembled WGS sequence"/>
</dbReference>
<organism evidence="1 2">
    <name type="scientific">Psychromarinibacter sediminicola</name>
    <dbReference type="NCBI Taxonomy" id="3033385"/>
    <lineage>
        <taxon>Bacteria</taxon>
        <taxon>Pseudomonadati</taxon>
        <taxon>Pseudomonadota</taxon>
        <taxon>Alphaproteobacteria</taxon>
        <taxon>Rhodobacterales</taxon>
        <taxon>Paracoccaceae</taxon>
        <taxon>Psychromarinibacter</taxon>
    </lineage>
</organism>
<evidence type="ECO:0000313" key="2">
    <source>
        <dbReference type="Proteomes" id="UP001220964"/>
    </source>
</evidence>
<comment type="caution">
    <text evidence="1">The sequence shown here is derived from an EMBL/GenBank/DDBJ whole genome shotgun (WGS) entry which is preliminary data.</text>
</comment>
<reference evidence="1" key="1">
    <citation type="submission" date="2023-03" db="EMBL/GenBank/DDBJ databases">
        <title>Multiphase analysis and comparison of six strains from genera Psychromarinibacter, Lutimaribacter, and Maritimibacter, including a novel species: Psychromarinibacter sediminicola sp. nov.</title>
        <authorList>
            <person name="Wang Y.-H."/>
            <person name="Ye M.-Q."/>
            <person name="Du Z.-J."/>
        </authorList>
    </citation>
    <scope>NUCLEOTIDE SEQUENCE</scope>
    <source>
        <strain evidence="1">C21-152</strain>
    </source>
</reference>
<sequence>FALTAVTAQAATPADALAFDTIADLAPVAADTAGSYETAYYCEWATVYDYYGNWITVWQCF</sequence>
<keyword evidence="2" id="KW-1185">Reference proteome</keyword>
<dbReference type="AlphaFoldDB" id="A0AAE3TB75"/>
<evidence type="ECO:0000313" key="1">
    <source>
        <dbReference type="EMBL" id="MDF0604027.1"/>
    </source>
</evidence>
<dbReference type="EMBL" id="JARGYC010000264">
    <property type="protein sequence ID" value="MDF0604027.1"/>
    <property type="molecule type" value="Genomic_DNA"/>
</dbReference>